<evidence type="ECO:0000313" key="3">
    <source>
        <dbReference type="Proteomes" id="UP000015520"/>
    </source>
</evidence>
<dbReference type="Proteomes" id="UP000015520">
    <property type="component" value="Unassembled WGS sequence"/>
</dbReference>
<dbReference type="OrthoDB" id="5334609at2"/>
<dbReference type="AlphaFoldDB" id="T0JSE2"/>
<feature type="compositionally biased region" description="Basic and acidic residues" evidence="1">
    <location>
        <begin position="18"/>
        <end position="27"/>
    </location>
</feature>
<feature type="region of interest" description="Disordered" evidence="1">
    <location>
        <begin position="1"/>
        <end position="50"/>
    </location>
</feature>
<accession>T0JSE2</accession>
<name>T0JSE2_9BACT</name>
<keyword evidence="3" id="KW-1185">Reference proteome</keyword>
<comment type="caution">
    <text evidence="2">The sequence shown here is derived from an EMBL/GenBank/DDBJ whole genome shotgun (WGS) entry which is preliminary data.</text>
</comment>
<proteinExistence type="predicted"/>
<sequence length="152" mass="17596">MFVKSYNTYITTNPTEKSSTEKLEKRVSSSSESFESKPKEHTPLESKSTQSLPINYISNYKVLSNKQKMQKDFEDKETQKFSKINTLNSAKDAYDENSKLFSLFLEPKITQSQTPQIDKTLPSELQVAQERQLRHTMVNTYLANDSYYKITA</sequence>
<dbReference type="PATRIC" id="fig|1172190.3.peg.921"/>
<feature type="compositionally biased region" description="Polar residues" evidence="1">
    <location>
        <begin position="1"/>
        <end position="17"/>
    </location>
</feature>
<organism evidence="2 3">
    <name type="scientific">Sulfurimonas hongkongensis</name>
    <dbReference type="NCBI Taxonomy" id="1172190"/>
    <lineage>
        <taxon>Bacteria</taxon>
        <taxon>Pseudomonadati</taxon>
        <taxon>Campylobacterota</taxon>
        <taxon>Epsilonproteobacteria</taxon>
        <taxon>Campylobacterales</taxon>
        <taxon>Sulfurimonadaceae</taxon>
        <taxon>Sulfurimonas</taxon>
    </lineage>
</organism>
<feature type="compositionally biased region" description="Basic and acidic residues" evidence="1">
    <location>
        <begin position="34"/>
        <end position="44"/>
    </location>
</feature>
<gene>
    <name evidence="2" type="ORF">M947_04720</name>
</gene>
<dbReference type="RefSeq" id="WP_021287215.1">
    <property type="nucleotide sequence ID" value="NZ_AUPZ01000005.1"/>
</dbReference>
<evidence type="ECO:0000256" key="1">
    <source>
        <dbReference type="SAM" id="MobiDB-lite"/>
    </source>
</evidence>
<protein>
    <submittedName>
        <fullName evidence="2">Uncharacterized protein</fullName>
    </submittedName>
</protein>
<dbReference type="EMBL" id="AUPZ01000005">
    <property type="protein sequence ID" value="EQB39887.1"/>
    <property type="molecule type" value="Genomic_DNA"/>
</dbReference>
<evidence type="ECO:0000313" key="2">
    <source>
        <dbReference type="EMBL" id="EQB39887.1"/>
    </source>
</evidence>
<reference evidence="2 3" key="1">
    <citation type="submission" date="2013-07" db="EMBL/GenBank/DDBJ databases">
        <title>Sulfurimonas hongkongensis AST-10 Genome Sequencing.</title>
        <authorList>
            <person name="Cai L."/>
            <person name="Zhang T."/>
        </authorList>
    </citation>
    <scope>NUCLEOTIDE SEQUENCE [LARGE SCALE GENOMIC DNA]</scope>
    <source>
        <strain evidence="2 3">AST-10</strain>
    </source>
</reference>